<dbReference type="Proteomes" id="UP000030669">
    <property type="component" value="Unassembled WGS sequence"/>
</dbReference>
<keyword evidence="4" id="KW-1185">Reference proteome</keyword>
<evidence type="ECO:0000256" key="1">
    <source>
        <dbReference type="ARBA" id="ARBA00006888"/>
    </source>
</evidence>
<dbReference type="eggNOG" id="ENOG502S1HA">
    <property type="taxonomic scope" value="Eukaryota"/>
</dbReference>
<accession>S7QCH6</accession>
<evidence type="ECO:0000313" key="4">
    <source>
        <dbReference type="Proteomes" id="UP000030669"/>
    </source>
</evidence>
<organism evidence="3 4">
    <name type="scientific">Gloeophyllum trabeum (strain ATCC 11539 / FP-39264 / Madison 617)</name>
    <name type="common">Brown rot fungus</name>
    <dbReference type="NCBI Taxonomy" id="670483"/>
    <lineage>
        <taxon>Eukaryota</taxon>
        <taxon>Fungi</taxon>
        <taxon>Dikarya</taxon>
        <taxon>Basidiomycota</taxon>
        <taxon>Agaricomycotina</taxon>
        <taxon>Agaricomycetes</taxon>
        <taxon>Gloeophyllales</taxon>
        <taxon>Gloeophyllaceae</taxon>
        <taxon>Gloeophyllum</taxon>
    </lineage>
</organism>
<evidence type="ECO:0008006" key="5">
    <source>
        <dbReference type="Google" id="ProtNLM"/>
    </source>
</evidence>
<gene>
    <name evidence="3" type="ORF">GLOTRDRAFT_127934</name>
</gene>
<dbReference type="AlphaFoldDB" id="S7QCH6"/>
<dbReference type="GeneID" id="19301627"/>
<dbReference type="InterPro" id="IPR026768">
    <property type="entry name" value="YPEH2ZP"/>
</dbReference>
<dbReference type="OrthoDB" id="2526683at2759"/>
<dbReference type="GO" id="GO:0005829">
    <property type="term" value="C:cytosol"/>
    <property type="evidence" value="ECO:0007669"/>
    <property type="project" value="TreeGrafter"/>
</dbReference>
<dbReference type="EMBL" id="KB469299">
    <property type="protein sequence ID" value="EPQ57581.1"/>
    <property type="molecule type" value="Genomic_DNA"/>
</dbReference>
<evidence type="ECO:0000313" key="3">
    <source>
        <dbReference type="EMBL" id="EPQ57581.1"/>
    </source>
</evidence>
<dbReference type="PANTHER" id="PTHR31841">
    <property type="entry name" value="PROTEIN FAM72A-RELATED"/>
    <property type="match status" value="1"/>
</dbReference>
<dbReference type="HOGENOM" id="CLU_041299_0_0_1"/>
<feature type="region of interest" description="Disordered" evidence="2">
    <location>
        <begin position="229"/>
        <end position="250"/>
    </location>
</feature>
<sequence>MRPSHEARHQNHVHLPSHSPAFLYNPAAPPFVPLPVSAPMHHPSPPTAALPIHVNPPPLSFFSPAADARVLAQQRLLQRQRTLHFPATWHPPQPPPTQRTHVPQKVWILDCKSCGSFLTNRGMKAVLLLHPSISLFSTDALPANCSAWDARTPPLPSSSGRRTCECLTQTLCCHGCGAAVGYVIVCPCLRCTAQPPTSPSQRSTNGHRFVFYSREVRACERRYVPGEEGVVPFDPPPPSPPAIVPSQGRSTRWTVDRGAYQYEGIPPLVDSRLARQPAAAGDPMLSPALSDAPSAEGEGEGEDAYADMPPLEPAWRADEGEDKENEAPAPAPRSPQLGVLALDAKDEGVGEGEARLGRELRAGDGVYWHHLVRAGEIGGVREVGGARGDAGEGVRVGSRDVLRGVGR</sequence>
<dbReference type="RefSeq" id="XP_007864651.1">
    <property type="nucleotide sequence ID" value="XM_007866460.1"/>
</dbReference>
<reference evidence="3 4" key="1">
    <citation type="journal article" date="2012" name="Science">
        <title>The Paleozoic origin of enzymatic lignin decomposition reconstructed from 31 fungal genomes.</title>
        <authorList>
            <person name="Floudas D."/>
            <person name="Binder M."/>
            <person name="Riley R."/>
            <person name="Barry K."/>
            <person name="Blanchette R.A."/>
            <person name="Henrissat B."/>
            <person name="Martinez A.T."/>
            <person name="Otillar R."/>
            <person name="Spatafora J.W."/>
            <person name="Yadav J.S."/>
            <person name="Aerts A."/>
            <person name="Benoit I."/>
            <person name="Boyd A."/>
            <person name="Carlson A."/>
            <person name="Copeland A."/>
            <person name="Coutinho P.M."/>
            <person name="de Vries R.P."/>
            <person name="Ferreira P."/>
            <person name="Findley K."/>
            <person name="Foster B."/>
            <person name="Gaskell J."/>
            <person name="Glotzer D."/>
            <person name="Gorecki P."/>
            <person name="Heitman J."/>
            <person name="Hesse C."/>
            <person name="Hori C."/>
            <person name="Igarashi K."/>
            <person name="Jurgens J.A."/>
            <person name="Kallen N."/>
            <person name="Kersten P."/>
            <person name="Kohler A."/>
            <person name="Kuees U."/>
            <person name="Kumar T.K.A."/>
            <person name="Kuo A."/>
            <person name="LaButti K."/>
            <person name="Larrondo L.F."/>
            <person name="Lindquist E."/>
            <person name="Ling A."/>
            <person name="Lombard V."/>
            <person name="Lucas S."/>
            <person name="Lundell T."/>
            <person name="Martin R."/>
            <person name="McLaughlin D.J."/>
            <person name="Morgenstern I."/>
            <person name="Morin E."/>
            <person name="Murat C."/>
            <person name="Nagy L.G."/>
            <person name="Nolan M."/>
            <person name="Ohm R.A."/>
            <person name="Patyshakuliyeva A."/>
            <person name="Rokas A."/>
            <person name="Ruiz-Duenas F.J."/>
            <person name="Sabat G."/>
            <person name="Salamov A."/>
            <person name="Samejima M."/>
            <person name="Schmutz J."/>
            <person name="Slot J.C."/>
            <person name="St John F."/>
            <person name="Stenlid J."/>
            <person name="Sun H."/>
            <person name="Sun S."/>
            <person name="Syed K."/>
            <person name="Tsang A."/>
            <person name="Wiebenga A."/>
            <person name="Young D."/>
            <person name="Pisabarro A."/>
            <person name="Eastwood D.C."/>
            <person name="Martin F."/>
            <person name="Cullen D."/>
            <person name="Grigoriev I.V."/>
            <person name="Hibbett D.S."/>
        </authorList>
    </citation>
    <scope>NUCLEOTIDE SEQUENCE [LARGE SCALE GENOMIC DNA]</scope>
    <source>
        <strain evidence="3 4">ATCC 11539</strain>
    </source>
</reference>
<feature type="compositionally biased region" description="Pro residues" evidence="2">
    <location>
        <begin position="233"/>
        <end position="243"/>
    </location>
</feature>
<feature type="region of interest" description="Disordered" evidence="2">
    <location>
        <begin position="276"/>
        <end position="336"/>
    </location>
</feature>
<dbReference type="PANTHER" id="PTHR31841:SF1">
    <property type="entry name" value="PROTEIN FAM72A-RELATED"/>
    <property type="match status" value="1"/>
</dbReference>
<name>S7QCH6_GLOTA</name>
<dbReference type="OMA" id="VLFWHHL"/>
<protein>
    <recommendedName>
        <fullName evidence="5">Protein FAM72</fullName>
    </recommendedName>
</protein>
<dbReference type="KEGG" id="gtr:GLOTRDRAFT_127934"/>
<dbReference type="Pfam" id="PF14976">
    <property type="entry name" value="YPEH2ZP"/>
    <property type="match status" value="1"/>
</dbReference>
<evidence type="ECO:0000256" key="2">
    <source>
        <dbReference type="SAM" id="MobiDB-lite"/>
    </source>
</evidence>
<dbReference type="STRING" id="670483.S7QCH6"/>
<comment type="similarity">
    <text evidence="1">Belongs to the FAM72 family.</text>
</comment>
<proteinExistence type="inferred from homology"/>